<feature type="domain" description="DUF6473" evidence="1">
    <location>
        <begin position="1"/>
        <end position="276"/>
    </location>
</feature>
<reference evidence="2 3" key="1">
    <citation type="submission" date="2019-06" db="EMBL/GenBank/DDBJ databases">
        <title>Enrichment of Autotrophic Halophilic Microorganisms from Red Sea Brine Pool Using Microbial Electrosynthesis System.</title>
        <authorList>
            <person name="Alqahtani M.F."/>
            <person name="Bajracharya S."/>
            <person name="Katuri K.P."/>
            <person name="Ali M."/>
            <person name="Saikaly P.E."/>
        </authorList>
    </citation>
    <scope>NUCLEOTIDE SEQUENCE [LARGE SCALE GENOMIC DNA]</scope>
    <source>
        <strain evidence="2">MES6</strain>
    </source>
</reference>
<accession>A0A7C9HKH8</accession>
<dbReference type="EMBL" id="VENJ01000004">
    <property type="protein sequence ID" value="MTJ03808.1"/>
    <property type="molecule type" value="Genomic_DNA"/>
</dbReference>
<proteinExistence type="predicted"/>
<protein>
    <recommendedName>
        <fullName evidence="1">DUF6473 domain-containing protein</fullName>
    </recommendedName>
</protein>
<evidence type="ECO:0000259" key="1">
    <source>
        <dbReference type="Pfam" id="PF20078"/>
    </source>
</evidence>
<sequence length="282" mass="31316">MTYADVPVGALDYMPWRYADSKLVFRGPRRRLEGQYALFLGGTETYGRFIADPFPAIVERRSGLRCVNFGWPNAGVDAFAVDPDILYAASQAIVNVVQITGAHNVTNPFYSVHPRRNDRFVAASAALQRLYPEVDFMEFHFTRHMLGRLWQVSPDRYAQVRAAAQNSWVQKMRGVLHEIGSKTILLWISERRISQSLESGCKGELASDPVFVTAQMIAMLRPYVARISEVVVSDDALAQGTEGMVFSASEAPAAAAMPGPLAHREVAEALVSPVMDMVARRH</sequence>
<evidence type="ECO:0000313" key="3">
    <source>
        <dbReference type="Proteomes" id="UP000483078"/>
    </source>
</evidence>
<evidence type="ECO:0000313" key="2">
    <source>
        <dbReference type="EMBL" id="MTJ03808.1"/>
    </source>
</evidence>
<dbReference type="RefSeq" id="WP_273248387.1">
    <property type="nucleotide sequence ID" value="NZ_VENJ01000004.1"/>
</dbReference>
<comment type="caution">
    <text evidence="2">The sequence shown here is derived from an EMBL/GenBank/DDBJ whole genome shotgun (WGS) entry which is preliminary data.</text>
</comment>
<dbReference type="Pfam" id="PF20078">
    <property type="entry name" value="DUF6473"/>
    <property type="match status" value="1"/>
</dbReference>
<dbReference type="Proteomes" id="UP000483078">
    <property type="component" value="Unassembled WGS sequence"/>
</dbReference>
<organism evidence="2 3">
    <name type="scientific">Sediminimonas qiaohouensis</name>
    <dbReference type="NCBI Taxonomy" id="552061"/>
    <lineage>
        <taxon>Bacteria</taxon>
        <taxon>Pseudomonadati</taxon>
        <taxon>Pseudomonadota</taxon>
        <taxon>Alphaproteobacteria</taxon>
        <taxon>Rhodobacterales</taxon>
        <taxon>Roseobacteraceae</taxon>
        <taxon>Sediminimonas</taxon>
    </lineage>
</organism>
<dbReference type="AlphaFoldDB" id="A0A7C9HKH8"/>
<gene>
    <name evidence="2" type="ORF">FH759_03805</name>
</gene>
<name>A0A7C9HKH8_9RHOB</name>
<dbReference type="InterPro" id="IPR045524">
    <property type="entry name" value="DUF6473"/>
</dbReference>